<accession>A0A9D2BNZ6</accession>
<reference evidence="2" key="2">
    <citation type="submission" date="2021-04" db="EMBL/GenBank/DDBJ databases">
        <authorList>
            <person name="Gilroy R."/>
        </authorList>
    </citation>
    <scope>NUCLEOTIDE SEQUENCE</scope>
    <source>
        <strain evidence="2">ChiHecec2B26-12326</strain>
    </source>
</reference>
<protein>
    <submittedName>
        <fullName evidence="2">SusD/RagB family nutrient-binding outer membrane lipoprotein</fullName>
    </submittedName>
</protein>
<dbReference type="InterPro" id="IPR024302">
    <property type="entry name" value="SusD-like"/>
</dbReference>
<sequence>MKLNKILRFAAVSALTVATGMMSVGCTDDFEDLNTDPYELNPDALPFSAQFQEPMSYVYAPQQNLFQYCFSLNVDLFSGYFMTPHNFNGSGNVDYALNRGFCGGMYENVYLHIFNNTRRLITSCEEQGFTDYAGMMRVIQAYAVQMLTDVYGPVAYTSAIEDPTGGAAFYYDKQEDIYNSLFALLDEAIQNFQNPASDLASRQSFDIWCKGDLDLWIKVANQLKLRMAMRIVKANPTLAKEKAEQAAQAGVLPKDILINEGYSNEQTRMFEWGDSGMNANLITIMEGYEDPRLPLYVTMNQADVTCEDGSTIPAGTRYLGVRGGCNLPAKPNQWGNFSKIVCSYTTAFPIMKAAEGYFLRAEGMLRGWNMGGGTAQQWYEDGIRTSIKNEAAYKGIEVLAGVSSVSDEQIDAYINGTTLQADFVDPVDSQNSIEAQNDVCVKWDESASNEQKLQRIMIQKWIANFPISCEGWAEYRRTGYPKFFPNRVNLSNGTIDTDEQVRRLLYSDNEINTNNDELQNGINLLNEENSSSQFSGDIGGTRVWWDRANVGNF</sequence>
<evidence type="ECO:0000313" key="2">
    <source>
        <dbReference type="EMBL" id="HIX85809.1"/>
    </source>
</evidence>
<dbReference type="SUPFAM" id="SSF48452">
    <property type="entry name" value="TPR-like"/>
    <property type="match status" value="1"/>
</dbReference>
<dbReference type="Proteomes" id="UP000823847">
    <property type="component" value="Unassembled WGS sequence"/>
</dbReference>
<gene>
    <name evidence="2" type="ORF">H9848_04285</name>
</gene>
<dbReference type="Gene3D" id="1.25.40.390">
    <property type="match status" value="1"/>
</dbReference>
<dbReference type="EMBL" id="DXEN01000028">
    <property type="protein sequence ID" value="HIX85809.1"/>
    <property type="molecule type" value="Genomic_DNA"/>
</dbReference>
<reference evidence="2" key="1">
    <citation type="journal article" date="2021" name="PeerJ">
        <title>Extensive microbial diversity within the chicken gut microbiome revealed by metagenomics and culture.</title>
        <authorList>
            <person name="Gilroy R."/>
            <person name="Ravi A."/>
            <person name="Getino M."/>
            <person name="Pursley I."/>
            <person name="Horton D.L."/>
            <person name="Alikhan N.F."/>
            <person name="Baker D."/>
            <person name="Gharbi K."/>
            <person name="Hall N."/>
            <person name="Watson M."/>
            <person name="Adriaenssens E.M."/>
            <person name="Foster-Nyarko E."/>
            <person name="Jarju S."/>
            <person name="Secka A."/>
            <person name="Antonio M."/>
            <person name="Oren A."/>
            <person name="Chaudhuri R.R."/>
            <person name="La Ragione R."/>
            <person name="Hildebrand F."/>
            <person name="Pallen M.J."/>
        </authorList>
    </citation>
    <scope>NUCLEOTIDE SEQUENCE</scope>
    <source>
        <strain evidence="2">ChiHecec2B26-12326</strain>
    </source>
</reference>
<proteinExistence type="predicted"/>
<dbReference type="PROSITE" id="PS51257">
    <property type="entry name" value="PROKAR_LIPOPROTEIN"/>
    <property type="match status" value="1"/>
</dbReference>
<feature type="signal peptide" evidence="1">
    <location>
        <begin position="1"/>
        <end position="23"/>
    </location>
</feature>
<name>A0A9D2BNZ6_9BACT</name>
<comment type="caution">
    <text evidence="2">The sequence shown here is derived from an EMBL/GenBank/DDBJ whole genome shotgun (WGS) entry which is preliminary data.</text>
</comment>
<dbReference type="InterPro" id="IPR011990">
    <property type="entry name" value="TPR-like_helical_dom_sf"/>
</dbReference>
<dbReference type="Pfam" id="PF12741">
    <property type="entry name" value="SusD-like"/>
    <property type="match status" value="1"/>
</dbReference>
<organism evidence="2 3">
    <name type="scientific">Candidatus Parabacteroides intestinigallinarum</name>
    <dbReference type="NCBI Taxonomy" id="2838722"/>
    <lineage>
        <taxon>Bacteria</taxon>
        <taxon>Pseudomonadati</taxon>
        <taxon>Bacteroidota</taxon>
        <taxon>Bacteroidia</taxon>
        <taxon>Bacteroidales</taxon>
        <taxon>Tannerellaceae</taxon>
        <taxon>Parabacteroides</taxon>
    </lineage>
</organism>
<feature type="chain" id="PRO_5039701894" evidence="1">
    <location>
        <begin position="24"/>
        <end position="553"/>
    </location>
</feature>
<evidence type="ECO:0000313" key="3">
    <source>
        <dbReference type="Proteomes" id="UP000823847"/>
    </source>
</evidence>
<dbReference type="AlphaFoldDB" id="A0A9D2BNZ6"/>
<keyword evidence="1" id="KW-0732">Signal</keyword>
<keyword evidence="2" id="KW-0449">Lipoprotein</keyword>
<evidence type="ECO:0000256" key="1">
    <source>
        <dbReference type="SAM" id="SignalP"/>
    </source>
</evidence>